<dbReference type="InterPro" id="IPR032707">
    <property type="entry name" value="MYCBPAP"/>
</dbReference>
<feature type="compositionally biased region" description="Basic and acidic residues" evidence="1">
    <location>
        <begin position="820"/>
        <end position="845"/>
    </location>
</feature>
<evidence type="ECO:0000313" key="3">
    <source>
        <dbReference type="Proteomes" id="UP000009022"/>
    </source>
</evidence>
<name>B3RHZ7_TRIAD</name>
<dbReference type="GeneID" id="6749367"/>
<feature type="compositionally biased region" description="Polar residues" evidence="1">
    <location>
        <begin position="57"/>
        <end position="74"/>
    </location>
</feature>
<dbReference type="InParanoid" id="B3RHZ7"/>
<dbReference type="RefSeq" id="XP_002108878.1">
    <property type="nucleotide sequence ID" value="XM_002108842.1"/>
</dbReference>
<reference evidence="2 3" key="1">
    <citation type="journal article" date="2008" name="Nature">
        <title>The Trichoplax genome and the nature of placozoans.</title>
        <authorList>
            <person name="Srivastava M."/>
            <person name="Begovic E."/>
            <person name="Chapman J."/>
            <person name="Putnam N.H."/>
            <person name="Hellsten U."/>
            <person name="Kawashima T."/>
            <person name="Kuo A."/>
            <person name="Mitros T."/>
            <person name="Salamov A."/>
            <person name="Carpenter M.L."/>
            <person name="Signorovitch A.Y."/>
            <person name="Moreno M.A."/>
            <person name="Kamm K."/>
            <person name="Grimwood J."/>
            <person name="Schmutz J."/>
            <person name="Shapiro H."/>
            <person name="Grigoriev I.V."/>
            <person name="Buss L.W."/>
            <person name="Schierwater B."/>
            <person name="Dellaporta S.L."/>
            <person name="Rokhsar D.S."/>
        </authorList>
    </citation>
    <scope>NUCLEOTIDE SEQUENCE [LARGE SCALE GENOMIC DNA]</scope>
    <source>
        <strain evidence="2 3">Grell-BS-1999</strain>
    </source>
</reference>
<evidence type="ECO:0000313" key="2">
    <source>
        <dbReference type="EMBL" id="EDV29676.1"/>
    </source>
</evidence>
<organism evidence="2 3">
    <name type="scientific">Trichoplax adhaerens</name>
    <name type="common">Trichoplax reptans</name>
    <dbReference type="NCBI Taxonomy" id="10228"/>
    <lineage>
        <taxon>Eukaryota</taxon>
        <taxon>Metazoa</taxon>
        <taxon>Placozoa</taxon>
        <taxon>Uniplacotomia</taxon>
        <taxon>Trichoplacea</taxon>
        <taxon>Trichoplacidae</taxon>
        <taxon>Trichoplax</taxon>
    </lineage>
</organism>
<dbReference type="STRING" id="10228.B3RHZ7"/>
<dbReference type="PANTHER" id="PTHR48421">
    <property type="entry name" value="MYCBP-ASSOCIATED PROTEIN"/>
    <property type="match status" value="1"/>
</dbReference>
<dbReference type="CTD" id="6749367"/>
<accession>B3RHZ7</accession>
<feature type="region of interest" description="Disordered" evidence="1">
    <location>
        <begin position="800"/>
        <end position="886"/>
    </location>
</feature>
<dbReference type="PANTHER" id="PTHR48421:SF1">
    <property type="entry name" value="MYCBP-ASSOCIATED PROTEIN"/>
    <property type="match status" value="1"/>
</dbReference>
<dbReference type="PhylomeDB" id="B3RHZ7"/>
<feature type="compositionally biased region" description="Basic residues" evidence="1">
    <location>
        <begin position="854"/>
        <end position="863"/>
    </location>
</feature>
<protein>
    <recommendedName>
        <fullName evidence="4">MYCBP-associated protein</fullName>
    </recommendedName>
</protein>
<dbReference type="eggNOG" id="ENOG502QT8X">
    <property type="taxonomic scope" value="Eukaryota"/>
</dbReference>
<proteinExistence type="predicted"/>
<feature type="compositionally biased region" description="Basic and acidic residues" evidence="1">
    <location>
        <begin position="7"/>
        <end position="28"/>
    </location>
</feature>
<dbReference type="Proteomes" id="UP000009022">
    <property type="component" value="Unassembled WGS sequence"/>
</dbReference>
<gene>
    <name evidence="2" type="ORF">TRIADDRAFT_52329</name>
</gene>
<dbReference type="InterPro" id="IPR013783">
    <property type="entry name" value="Ig-like_fold"/>
</dbReference>
<dbReference type="OMA" id="RESWEFR"/>
<feature type="compositionally biased region" description="Polar residues" evidence="1">
    <location>
        <begin position="35"/>
        <end position="49"/>
    </location>
</feature>
<dbReference type="Gene3D" id="2.60.40.10">
    <property type="entry name" value="Immunoglobulins"/>
    <property type="match status" value="1"/>
</dbReference>
<dbReference type="FunCoup" id="B3RHZ7">
    <property type="interactions" value="148"/>
</dbReference>
<evidence type="ECO:0000256" key="1">
    <source>
        <dbReference type="SAM" id="MobiDB-lite"/>
    </source>
</evidence>
<dbReference type="Pfam" id="PF14646">
    <property type="entry name" value="MYCBPAP"/>
    <property type="match status" value="1"/>
</dbReference>
<feature type="region of interest" description="Disordered" evidence="1">
    <location>
        <begin position="1"/>
        <end position="74"/>
    </location>
</feature>
<dbReference type="HOGENOM" id="CLU_014509_0_0_1"/>
<dbReference type="KEGG" id="tad:TRIADDRAFT_52329"/>
<feature type="compositionally biased region" description="Basic and acidic residues" evidence="1">
    <location>
        <begin position="666"/>
        <end position="710"/>
    </location>
</feature>
<dbReference type="AlphaFoldDB" id="B3RHZ7"/>
<dbReference type="EMBL" id="DS985241">
    <property type="protein sequence ID" value="EDV29676.1"/>
    <property type="molecule type" value="Genomic_DNA"/>
</dbReference>
<dbReference type="OrthoDB" id="10263316at2759"/>
<evidence type="ECO:0008006" key="4">
    <source>
        <dbReference type="Google" id="ProtNLM"/>
    </source>
</evidence>
<keyword evidence="3" id="KW-1185">Reference proteome</keyword>
<sequence>MPSVKPNKKERPKSTDKMKSRPKRDLTPDKVATPPDSTGQGAPTNNSTLTEDKPLPQFSTTSYSNNNQKIGHNTVNSLDPLIIKDEDLFKIHQPKEDKSATSKPTVTYKIRKQPADNVITNTGVDTKTKCIYVAKVTASEATESAVMLSMDASKEPLHSGPRLDRKGQLIPHSILGSISDFNSTSLKKQQQPLKSPEVYDLIIESPVQHTSDSDTAGNNNITMSKSANEEAALDNWKRHMRYRKSQQQYLSKILETNPAMLVMNQSEDYRKNQEEREIIDLAIPTMDKGKGYRVGSEFWMQPDRLGNEDNGISLTLGKSQRGQRVPVEHIDKHPLIKEEMGINFRSSSTVHYPWDKSLYLQNRKKELEESMKLIDPHKPDISSLAVIGRSKLWEDGREQSDINTSLYNDDSLSEADSEINDPFKQHADCVPQPILGPCITVAGQTVRWEGENCGLESDVAIITRVLFETYAGKVSTTTLDIENLGTSTIYFSWTNLPSDKSLDSILYGKAQRFYFNTGVDMIMPGQKMKFPFTFKSSNPGIFTETWCMNTKPTLCGGAAIKVVLRGVALEEDINKDKRSKIEAELRRKQALYAVNQLLDDIIEDVKTPPRSLSPVDAHITPEELFERRNPGLYYRPDGINELKMIWYHIHQPIPPEYLENTEDVKIEKGSKQDKSGKSDRYDKMSKSDKQDKQDKNFRGAKNDLADRQNDYFEPPEPDVPWDWSIDMLEEKILTLEDDSWKNDCLQRMNNAINMLSFPILTPLKQQMYSVGYSLLINLMDSIANYGVTLRSILGLPEKESLEEEDAATTTKKKMTASETTRSESTKKSESRSKKPNKKDDKDFDSLRPQSRTIRTSKSKHRDRLKSTTTSSQEYHDQTRASTPVDKTDPTIELKYKEKLYSQVYNMMEATIDKMVYLFDDIKAKNGSNIDHGDD</sequence>
<feature type="region of interest" description="Disordered" evidence="1">
    <location>
        <begin position="666"/>
        <end position="718"/>
    </location>
</feature>